<evidence type="ECO:0000313" key="3">
    <source>
        <dbReference type="Proteomes" id="UP000053424"/>
    </source>
</evidence>
<dbReference type="HOGENOM" id="CLU_1578714_0_0_1"/>
<protein>
    <submittedName>
        <fullName evidence="2">Uncharacterized protein</fullName>
    </submittedName>
</protein>
<evidence type="ECO:0000313" key="2">
    <source>
        <dbReference type="EMBL" id="KIM46530.1"/>
    </source>
</evidence>
<reference evidence="3" key="2">
    <citation type="submission" date="2015-01" db="EMBL/GenBank/DDBJ databases">
        <title>Evolutionary Origins and Diversification of the Mycorrhizal Mutualists.</title>
        <authorList>
            <consortium name="DOE Joint Genome Institute"/>
            <consortium name="Mycorrhizal Genomics Consortium"/>
            <person name="Kohler A."/>
            <person name="Kuo A."/>
            <person name="Nagy L.G."/>
            <person name="Floudas D."/>
            <person name="Copeland A."/>
            <person name="Barry K.W."/>
            <person name="Cichocki N."/>
            <person name="Veneault-Fourrey C."/>
            <person name="LaButti K."/>
            <person name="Lindquist E.A."/>
            <person name="Lipzen A."/>
            <person name="Lundell T."/>
            <person name="Morin E."/>
            <person name="Murat C."/>
            <person name="Riley R."/>
            <person name="Ohm R."/>
            <person name="Sun H."/>
            <person name="Tunlid A."/>
            <person name="Henrissat B."/>
            <person name="Grigoriev I.V."/>
            <person name="Hibbett D.S."/>
            <person name="Martin F."/>
        </authorList>
    </citation>
    <scope>NUCLEOTIDE SEQUENCE [LARGE SCALE GENOMIC DNA]</scope>
    <source>
        <strain evidence="3">h7</strain>
    </source>
</reference>
<dbReference type="AlphaFoldDB" id="A0A0C3CCM5"/>
<dbReference type="EMBL" id="KN831771">
    <property type="protein sequence ID" value="KIM46530.1"/>
    <property type="molecule type" value="Genomic_DNA"/>
</dbReference>
<reference evidence="2 3" key="1">
    <citation type="submission" date="2014-04" db="EMBL/GenBank/DDBJ databases">
        <authorList>
            <consortium name="DOE Joint Genome Institute"/>
            <person name="Kuo A."/>
            <person name="Gay G."/>
            <person name="Dore J."/>
            <person name="Kohler A."/>
            <person name="Nagy L.G."/>
            <person name="Floudas D."/>
            <person name="Copeland A."/>
            <person name="Barry K.W."/>
            <person name="Cichocki N."/>
            <person name="Veneault-Fourrey C."/>
            <person name="LaButti K."/>
            <person name="Lindquist E.A."/>
            <person name="Lipzen A."/>
            <person name="Lundell T."/>
            <person name="Morin E."/>
            <person name="Murat C."/>
            <person name="Sun H."/>
            <person name="Tunlid A."/>
            <person name="Henrissat B."/>
            <person name="Grigoriev I.V."/>
            <person name="Hibbett D.S."/>
            <person name="Martin F."/>
            <person name="Nordberg H.P."/>
            <person name="Cantor M.N."/>
            <person name="Hua S.X."/>
        </authorList>
    </citation>
    <scope>NUCLEOTIDE SEQUENCE [LARGE SCALE GENOMIC DNA]</scope>
    <source>
        <strain evidence="3">h7</strain>
    </source>
</reference>
<proteinExistence type="predicted"/>
<feature type="region of interest" description="Disordered" evidence="1">
    <location>
        <begin position="19"/>
        <end position="42"/>
    </location>
</feature>
<keyword evidence="3" id="KW-1185">Reference proteome</keyword>
<organism evidence="2 3">
    <name type="scientific">Hebeloma cylindrosporum</name>
    <dbReference type="NCBI Taxonomy" id="76867"/>
    <lineage>
        <taxon>Eukaryota</taxon>
        <taxon>Fungi</taxon>
        <taxon>Dikarya</taxon>
        <taxon>Basidiomycota</taxon>
        <taxon>Agaricomycotina</taxon>
        <taxon>Agaricomycetes</taxon>
        <taxon>Agaricomycetidae</taxon>
        <taxon>Agaricales</taxon>
        <taxon>Agaricineae</taxon>
        <taxon>Hymenogastraceae</taxon>
        <taxon>Hebeloma</taxon>
    </lineage>
</organism>
<name>A0A0C3CCM5_HEBCY</name>
<sequence>MHLSGSYVLGTVKCRSSAISGARCDPGSSGRGASTEQQRRRPTLSQIIRRFSDAMQLILSRLGPSSLPDEALPFGYTGQRGVHCLFFVFTPTSSSGGLNFPVCGKNCPSIRSLYSSYCKAIRIRSRNALLSMSLSKSVIRHRRGFPHKCKVYTSKGRRYRERTRKIRVW</sequence>
<evidence type="ECO:0000256" key="1">
    <source>
        <dbReference type="SAM" id="MobiDB-lite"/>
    </source>
</evidence>
<dbReference type="Proteomes" id="UP000053424">
    <property type="component" value="Unassembled WGS sequence"/>
</dbReference>
<accession>A0A0C3CCM5</accession>
<gene>
    <name evidence="2" type="ORF">M413DRAFT_317330</name>
</gene>